<gene>
    <name evidence="1" type="ORF">AVDCRST_MAG92-4478</name>
</gene>
<organism evidence="1">
    <name type="scientific">uncultured Coleofasciculus sp</name>
    <dbReference type="NCBI Taxonomy" id="1267456"/>
    <lineage>
        <taxon>Bacteria</taxon>
        <taxon>Bacillati</taxon>
        <taxon>Cyanobacteriota</taxon>
        <taxon>Cyanophyceae</taxon>
        <taxon>Coleofasciculales</taxon>
        <taxon>Coleofasciculaceae</taxon>
        <taxon>Coleofasciculus</taxon>
        <taxon>environmental samples</taxon>
    </lineage>
</organism>
<accession>A0A6J4K189</accession>
<protein>
    <submittedName>
        <fullName evidence="1">Uncharacterized protein</fullName>
    </submittedName>
</protein>
<proteinExistence type="predicted"/>
<sequence length="35" mass="3987">MIRRAKLRLVFLGAVTGLKMPEIAYKIKEAEILLT</sequence>
<name>A0A6J4K189_9CYAN</name>
<reference evidence="1" key="1">
    <citation type="submission" date="2020-02" db="EMBL/GenBank/DDBJ databases">
        <authorList>
            <person name="Meier V. D."/>
        </authorList>
    </citation>
    <scope>NUCLEOTIDE SEQUENCE</scope>
    <source>
        <strain evidence="1">AVDCRST_MAG92</strain>
    </source>
</reference>
<dbReference type="AlphaFoldDB" id="A0A6J4K189"/>
<evidence type="ECO:0000313" key="1">
    <source>
        <dbReference type="EMBL" id="CAA9292677.1"/>
    </source>
</evidence>
<dbReference type="EMBL" id="CADCTM010000777">
    <property type="protein sequence ID" value="CAA9292677.1"/>
    <property type="molecule type" value="Genomic_DNA"/>
</dbReference>